<feature type="compositionally biased region" description="Polar residues" evidence="1">
    <location>
        <begin position="255"/>
        <end position="265"/>
    </location>
</feature>
<keyword evidence="5" id="KW-1185">Reference proteome</keyword>
<organism evidence="4 5">
    <name type="scientific">Cladonia borealis</name>
    <dbReference type="NCBI Taxonomy" id="184061"/>
    <lineage>
        <taxon>Eukaryota</taxon>
        <taxon>Fungi</taxon>
        <taxon>Dikarya</taxon>
        <taxon>Ascomycota</taxon>
        <taxon>Pezizomycotina</taxon>
        <taxon>Lecanoromycetes</taxon>
        <taxon>OSLEUM clade</taxon>
        <taxon>Lecanoromycetidae</taxon>
        <taxon>Lecanorales</taxon>
        <taxon>Lecanorineae</taxon>
        <taxon>Cladoniaceae</taxon>
        <taxon>Cladonia</taxon>
    </lineage>
</organism>
<proteinExistence type="predicted"/>
<feature type="signal peptide" evidence="3">
    <location>
        <begin position="1"/>
        <end position="17"/>
    </location>
</feature>
<evidence type="ECO:0000313" key="5">
    <source>
        <dbReference type="Proteomes" id="UP001166286"/>
    </source>
</evidence>
<evidence type="ECO:0008006" key="6">
    <source>
        <dbReference type="Google" id="ProtNLM"/>
    </source>
</evidence>
<comment type="caution">
    <text evidence="4">The sequence shown here is derived from an EMBL/GenBank/DDBJ whole genome shotgun (WGS) entry which is preliminary data.</text>
</comment>
<name>A0AA39V911_9LECA</name>
<evidence type="ECO:0000256" key="2">
    <source>
        <dbReference type="SAM" id="Phobius"/>
    </source>
</evidence>
<keyword evidence="2" id="KW-0812">Transmembrane</keyword>
<evidence type="ECO:0000256" key="1">
    <source>
        <dbReference type="SAM" id="MobiDB-lite"/>
    </source>
</evidence>
<feature type="chain" id="PRO_5041210707" description="Peptidyl-tRNA hydrolase" evidence="3">
    <location>
        <begin position="18"/>
        <end position="286"/>
    </location>
</feature>
<protein>
    <recommendedName>
        <fullName evidence="6">Peptidyl-tRNA hydrolase</fullName>
    </recommendedName>
</protein>
<keyword evidence="3" id="KW-0732">Signal</keyword>
<evidence type="ECO:0000256" key="3">
    <source>
        <dbReference type="SAM" id="SignalP"/>
    </source>
</evidence>
<feature type="transmembrane region" description="Helical" evidence="2">
    <location>
        <begin position="222"/>
        <end position="245"/>
    </location>
</feature>
<dbReference type="EMBL" id="JAFEKC020000006">
    <property type="protein sequence ID" value="KAK0514125.1"/>
    <property type="molecule type" value="Genomic_DNA"/>
</dbReference>
<reference evidence="4" key="1">
    <citation type="submission" date="2023-03" db="EMBL/GenBank/DDBJ databases">
        <title>Complete genome of Cladonia borealis.</title>
        <authorList>
            <person name="Park H."/>
        </authorList>
    </citation>
    <scope>NUCLEOTIDE SEQUENCE</scope>
    <source>
        <strain evidence="4">ANT050790</strain>
    </source>
</reference>
<evidence type="ECO:0000313" key="4">
    <source>
        <dbReference type="EMBL" id="KAK0514125.1"/>
    </source>
</evidence>
<dbReference type="AlphaFoldDB" id="A0AA39V911"/>
<gene>
    <name evidence="4" type="ORF">JMJ35_003847</name>
</gene>
<sequence length="286" mass="30502">MHLTQSLLLALPALAAAQNQKPLAEQASDWFAHLKNYVSNSVPTAASAAAAAAKDPVGASAASIAAKTVTPLTMANYEAFLTPDPNSLQSPQEYMIFVSGGNKTCGGHCTHLEKVWNETASFLAADPTAPNLGYINCDTQGVLCATWMAKPPTIWHIQRPVSKEDQSTPASTIFINYPNITTTTVGDVVSLHSGKKYETGILYEGYFHPLDGPLAQMGVNKIIGYIIFGFGLVPSWAFMVIISFVSRTIISRRNGPNPNVAAQTQQERERAGRGNAPMGGAPPANE</sequence>
<keyword evidence="2" id="KW-1133">Transmembrane helix</keyword>
<keyword evidence="2" id="KW-0472">Membrane</keyword>
<dbReference type="Proteomes" id="UP001166286">
    <property type="component" value="Unassembled WGS sequence"/>
</dbReference>
<accession>A0AA39V911</accession>
<feature type="region of interest" description="Disordered" evidence="1">
    <location>
        <begin position="255"/>
        <end position="286"/>
    </location>
</feature>